<reference evidence="1" key="2">
    <citation type="journal article" date="2021" name="Genome Biol. Evol.">
        <title>Developing a high-quality reference genome for a parasitic bivalve with doubly uniparental inheritance (Bivalvia: Unionida).</title>
        <authorList>
            <person name="Smith C.H."/>
        </authorList>
    </citation>
    <scope>NUCLEOTIDE SEQUENCE</scope>
    <source>
        <strain evidence="1">CHS0354</strain>
        <tissue evidence="1">Mantle</tissue>
    </source>
</reference>
<dbReference type="AlphaFoldDB" id="A0AAE0W2P3"/>
<reference evidence="1" key="1">
    <citation type="journal article" date="2021" name="Genome Biol. Evol.">
        <title>A High-Quality Reference Genome for a Parasitic Bivalve with Doubly Uniparental Inheritance (Bivalvia: Unionida).</title>
        <authorList>
            <person name="Smith C.H."/>
        </authorList>
    </citation>
    <scope>NUCLEOTIDE SEQUENCE</scope>
    <source>
        <strain evidence="1">CHS0354</strain>
    </source>
</reference>
<organism evidence="1 2">
    <name type="scientific">Potamilus streckersoni</name>
    <dbReference type="NCBI Taxonomy" id="2493646"/>
    <lineage>
        <taxon>Eukaryota</taxon>
        <taxon>Metazoa</taxon>
        <taxon>Spiralia</taxon>
        <taxon>Lophotrochozoa</taxon>
        <taxon>Mollusca</taxon>
        <taxon>Bivalvia</taxon>
        <taxon>Autobranchia</taxon>
        <taxon>Heteroconchia</taxon>
        <taxon>Palaeoheterodonta</taxon>
        <taxon>Unionida</taxon>
        <taxon>Unionoidea</taxon>
        <taxon>Unionidae</taxon>
        <taxon>Ambleminae</taxon>
        <taxon>Lampsilini</taxon>
        <taxon>Potamilus</taxon>
    </lineage>
</organism>
<proteinExistence type="predicted"/>
<protein>
    <submittedName>
        <fullName evidence="1">Uncharacterized protein</fullName>
    </submittedName>
</protein>
<accession>A0AAE0W2P3</accession>
<comment type="caution">
    <text evidence="1">The sequence shown here is derived from an EMBL/GenBank/DDBJ whole genome shotgun (WGS) entry which is preliminary data.</text>
</comment>
<evidence type="ECO:0000313" key="2">
    <source>
        <dbReference type="Proteomes" id="UP001195483"/>
    </source>
</evidence>
<name>A0AAE0W2P3_9BIVA</name>
<gene>
    <name evidence="1" type="ORF">CHS0354_008607</name>
</gene>
<keyword evidence="2" id="KW-1185">Reference proteome</keyword>
<evidence type="ECO:0000313" key="1">
    <source>
        <dbReference type="EMBL" id="KAK3598859.1"/>
    </source>
</evidence>
<sequence length="98" mass="11553">MDQFFEIITEIPLKLAEIATKKPLLEEKNTSQVQNYIKSFYNVIFKLYPVWLSQRSPINFKEDEQNGKQSRQQKMQKLPEMVGDIGMVEEMLVRLEDG</sequence>
<dbReference type="EMBL" id="JAEAOA010000567">
    <property type="protein sequence ID" value="KAK3598859.1"/>
    <property type="molecule type" value="Genomic_DNA"/>
</dbReference>
<reference evidence="1" key="3">
    <citation type="submission" date="2023-05" db="EMBL/GenBank/DDBJ databases">
        <authorList>
            <person name="Smith C.H."/>
        </authorList>
    </citation>
    <scope>NUCLEOTIDE SEQUENCE</scope>
    <source>
        <strain evidence="1">CHS0354</strain>
        <tissue evidence="1">Mantle</tissue>
    </source>
</reference>
<dbReference type="Proteomes" id="UP001195483">
    <property type="component" value="Unassembled WGS sequence"/>
</dbReference>